<name>A0A6I4UYL4_9SPHN</name>
<dbReference type="Proteomes" id="UP000469159">
    <property type="component" value="Unassembled WGS sequence"/>
</dbReference>
<organism evidence="2 3">
    <name type="scientific">Croceibacterium soli</name>
    <dbReference type="NCBI Taxonomy" id="1739690"/>
    <lineage>
        <taxon>Bacteria</taxon>
        <taxon>Pseudomonadati</taxon>
        <taxon>Pseudomonadota</taxon>
        <taxon>Alphaproteobacteria</taxon>
        <taxon>Sphingomonadales</taxon>
        <taxon>Erythrobacteraceae</taxon>
        <taxon>Croceibacterium</taxon>
    </lineage>
</organism>
<dbReference type="Pfam" id="PF09995">
    <property type="entry name" value="MPAB_Lcp_cat"/>
    <property type="match status" value="1"/>
</dbReference>
<dbReference type="InterPro" id="IPR018713">
    <property type="entry name" value="MPAB/Lcp_cat_dom"/>
</dbReference>
<accession>A0A6I4UYL4</accession>
<dbReference type="GO" id="GO:0016491">
    <property type="term" value="F:oxidoreductase activity"/>
    <property type="evidence" value="ECO:0007669"/>
    <property type="project" value="InterPro"/>
</dbReference>
<reference evidence="2 3" key="1">
    <citation type="submission" date="2019-12" db="EMBL/GenBank/DDBJ databases">
        <title>Genomic-based taxomic classification of the family Erythrobacteraceae.</title>
        <authorList>
            <person name="Xu L."/>
        </authorList>
    </citation>
    <scope>NUCLEOTIDE SEQUENCE [LARGE SCALE GENOMIC DNA]</scope>
    <source>
        <strain evidence="2 3">MCCC 1K02066</strain>
    </source>
</reference>
<dbReference type="PANTHER" id="PTHR36151">
    <property type="entry name" value="BLR2777 PROTEIN"/>
    <property type="match status" value="1"/>
</dbReference>
<dbReference type="AlphaFoldDB" id="A0A6I4UYL4"/>
<evidence type="ECO:0000259" key="1">
    <source>
        <dbReference type="Pfam" id="PF09995"/>
    </source>
</evidence>
<evidence type="ECO:0000313" key="2">
    <source>
        <dbReference type="EMBL" id="MXP42693.1"/>
    </source>
</evidence>
<dbReference type="EMBL" id="WTYK01000010">
    <property type="protein sequence ID" value="MXP42693.1"/>
    <property type="molecule type" value="Genomic_DNA"/>
</dbReference>
<proteinExistence type="predicted"/>
<dbReference type="PANTHER" id="PTHR36151:SF3">
    <property type="entry name" value="ER-BOUND OXYGENASE MPAB_MPAB'_RUBBER OXYGENASE CATALYTIC DOMAIN-CONTAINING PROTEIN"/>
    <property type="match status" value="1"/>
</dbReference>
<keyword evidence="3" id="KW-1185">Reference proteome</keyword>
<protein>
    <submittedName>
        <fullName evidence="2">DUF2236 domain-containing protein</fullName>
    </submittedName>
</protein>
<feature type="domain" description="ER-bound oxygenase mpaB/mpaB'/Rubber oxygenase catalytic" evidence="1">
    <location>
        <begin position="48"/>
        <end position="265"/>
    </location>
</feature>
<dbReference type="OrthoDB" id="108890at2"/>
<evidence type="ECO:0000313" key="3">
    <source>
        <dbReference type="Proteomes" id="UP000469159"/>
    </source>
</evidence>
<dbReference type="RefSeq" id="WP_160747556.1">
    <property type="nucleotide sequence ID" value="NZ_WTYK01000010.1"/>
</dbReference>
<gene>
    <name evidence="2" type="ORF">GRI75_13690</name>
</gene>
<sequence>MKLSPSDALRRRLVREVRAMFNDIEAGERPVQPSDDALFERNSPIRMVHADVVAMMVGGMRGLMLQMLHPHALQGVLDHSDFRADMHGRLRRTARFIAVTTYGHRDDAEAAIERVNRIHGSVEGRLADGTPYSARDPRTLAWVHLAEATSFLEAHLRYVQPAMPLAEQDAYFRQSAIIARKLGADPVPESRSEAAELERTMQPHLQGSEQAKAIARLILEQRPRGVGAIQPLLAAAAVDLLPPYARTMLDLRSGGAEALPVRAATFGIARTLRWAFGR</sequence>
<comment type="caution">
    <text evidence="2">The sequence shown here is derived from an EMBL/GenBank/DDBJ whole genome shotgun (WGS) entry which is preliminary data.</text>
</comment>